<organism evidence="8 9">
    <name type="scientific">Carboxydothermus islandicus</name>
    <dbReference type="NCBI Taxonomy" id="661089"/>
    <lineage>
        <taxon>Bacteria</taxon>
        <taxon>Bacillati</taxon>
        <taxon>Bacillota</taxon>
        <taxon>Clostridia</taxon>
        <taxon>Thermoanaerobacterales</taxon>
        <taxon>Thermoanaerobacteraceae</taxon>
        <taxon>Carboxydothermus</taxon>
    </lineage>
</organism>
<feature type="transmembrane region" description="Helical" evidence="7">
    <location>
        <begin position="63"/>
        <end position="91"/>
    </location>
</feature>
<feature type="transmembrane region" description="Helical" evidence="7">
    <location>
        <begin position="169"/>
        <end position="194"/>
    </location>
</feature>
<name>A0A1L8D523_9THEO</name>
<feature type="transmembrane region" description="Helical" evidence="7">
    <location>
        <begin position="5"/>
        <end position="25"/>
    </location>
</feature>
<dbReference type="PANTHER" id="PTHR30065">
    <property type="entry name" value="FLAGELLAR BIOSYNTHETIC PROTEIN FLIR"/>
    <property type="match status" value="1"/>
</dbReference>
<evidence type="ECO:0000256" key="4">
    <source>
        <dbReference type="ARBA" id="ARBA00022692"/>
    </source>
</evidence>
<evidence type="ECO:0000256" key="3">
    <source>
        <dbReference type="ARBA" id="ARBA00022475"/>
    </source>
</evidence>
<evidence type="ECO:0000313" key="9">
    <source>
        <dbReference type="Proteomes" id="UP000187338"/>
    </source>
</evidence>
<evidence type="ECO:0000256" key="5">
    <source>
        <dbReference type="ARBA" id="ARBA00022989"/>
    </source>
</evidence>
<feature type="transmembrane region" description="Helical" evidence="7">
    <location>
        <begin position="37"/>
        <end position="56"/>
    </location>
</feature>
<dbReference type="Proteomes" id="UP000187338">
    <property type="component" value="Unassembled WGS sequence"/>
</dbReference>
<keyword evidence="9" id="KW-1185">Reference proteome</keyword>
<proteinExistence type="inferred from homology"/>
<evidence type="ECO:0000256" key="7">
    <source>
        <dbReference type="SAM" id="Phobius"/>
    </source>
</evidence>
<accession>A0A1L8D523</accession>
<keyword evidence="4 7" id="KW-0812">Transmembrane</keyword>
<dbReference type="OrthoDB" id="9807748at2"/>
<comment type="subcellular location">
    <subcellularLocation>
        <location evidence="1">Cell membrane</location>
        <topology evidence="1">Multi-pass membrane protein</topology>
    </subcellularLocation>
</comment>
<feature type="transmembrane region" description="Helical" evidence="7">
    <location>
        <begin position="215"/>
        <end position="237"/>
    </location>
</feature>
<keyword evidence="5 7" id="KW-1133">Transmembrane helix</keyword>
<feature type="transmembrane region" description="Helical" evidence="7">
    <location>
        <begin position="111"/>
        <end position="132"/>
    </location>
</feature>
<dbReference type="PRINTS" id="PR00953">
    <property type="entry name" value="TYPE3IMRPROT"/>
</dbReference>
<dbReference type="EMBL" id="BDJL01000132">
    <property type="protein sequence ID" value="GAV26171.1"/>
    <property type="molecule type" value="Genomic_DNA"/>
</dbReference>
<evidence type="ECO:0000256" key="2">
    <source>
        <dbReference type="ARBA" id="ARBA00009772"/>
    </source>
</evidence>
<evidence type="ECO:0000313" key="8">
    <source>
        <dbReference type="EMBL" id="GAV26171.1"/>
    </source>
</evidence>
<reference evidence="9" key="1">
    <citation type="submission" date="2016-12" db="EMBL/GenBank/DDBJ databases">
        <title>Draft Genome Sequences od Carboxydothermus pertinax and islandicus, Hydrogenogenic Carboxydotrophic Bacteria.</title>
        <authorList>
            <person name="Fukuyama Y."/>
            <person name="Ohmae K."/>
            <person name="Yoneda Y."/>
            <person name="Yoshida T."/>
            <person name="Sako Y."/>
        </authorList>
    </citation>
    <scope>NUCLEOTIDE SEQUENCE [LARGE SCALE GENOMIC DNA]</scope>
    <source>
        <strain evidence="9">SET</strain>
    </source>
</reference>
<evidence type="ECO:0000256" key="6">
    <source>
        <dbReference type="ARBA" id="ARBA00023136"/>
    </source>
</evidence>
<dbReference type="AlphaFoldDB" id="A0A1L8D523"/>
<gene>
    <name evidence="8" type="ORF">ciss_21040</name>
</gene>
<dbReference type="GO" id="GO:0006605">
    <property type="term" value="P:protein targeting"/>
    <property type="evidence" value="ECO:0007669"/>
    <property type="project" value="InterPro"/>
</dbReference>
<keyword evidence="8" id="KW-0282">Flagellum</keyword>
<dbReference type="STRING" id="661089.ciss_21040"/>
<keyword evidence="3" id="KW-1003">Cell membrane</keyword>
<comment type="caution">
    <text evidence="8">The sequence shown here is derived from an EMBL/GenBank/DDBJ whole genome shotgun (WGS) entry which is preliminary data.</text>
</comment>
<keyword evidence="8" id="KW-0966">Cell projection</keyword>
<comment type="similarity">
    <text evidence="2">Belongs to the FliR/MopE/SpaR family.</text>
</comment>
<evidence type="ECO:0000256" key="1">
    <source>
        <dbReference type="ARBA" id="ARBA00004651"/>
    </source>
</evidence>
<protein>
    <submittedName>
        <fullName evidence="8">Flagellar biosynthesis protein FliR</fullName>
    </submittedName>
</protein>
<keyword evidence="8" id="KW-0969">Cilium</keyword>
<dbReference type="InterPro" id="IPR002010">
    <property type="entry name" value="T3SS_IM_R"/>
</dbReference>
<sequence length="255" mass="28021">MIQWLIFLIIAARLAGFFGISPLIIPVRGVPPAVKGFFTLIVAYLLLPTVSGSFTTTDVQRNFFLLLISESLIGLLLGFVTLIFANLYLIAGQFMDLTSGLSAATLFDPLTQTNAGLMANFIYLYGLLNYFLANGHHRLLTFLTVSFELIPPGKGILHPGLSELLIKIFALVMLVAIEIAIPFLMVMLISDLALGILARTAPQMNVFMLSFGLKILLAIFTLWLLLPGIAYFTGIYLELMEKNLLTIIREIGYGG</sequence>
<dbReference type="GO" id="GO:0005886">
    <property type="term" value="C:plasma membrane"/>
    <property type="evidence" value="ECO:0007669"/>
    <property type="project" value="UniProtKB-SubCell"/>
</dbReference>
<keyword evidence="6 7" id="KW-0472">Membrane</keyword>
<dbReference type="Pfam" id="PF01311">
    <property type="entry name" value="Bac_export_1"/>
    <property type="match status" value="1"/>
</dbReference>
<dbReference type="RefSeq" id="WP_075866337.1">
    <property type="nucleotide sequence ID" value="NZ_BDJL01000132.1"/>
</dbReference>
<dbReference type="PANTHER" id="PTHR30065:SF1">
    <property type="entry name" value="SURFACE PRESENTATION OF ANTIGENS PROTEIN SPAR"/>
    <property type="match status" value="1"/>
</dbReference>